<dbReference type="Proteomes" id="UP000308917">
    <property type="component" value="Unassembled WGS sequence"/>
</dbReference>
<dbReference type="CDD" id="cd08041">
    <property type="entry name" value="OBF_kDNA_ligase_like"/>
    <property type="match status" value="1"/>
</dbReference>
<dbReference type="EMBL" id="STFG01000005">
    <property type="protein sequence ID" value="THU02810.1"/>
    <property type="molecule type" value="Genomic_DNA"/>
</dbReference>
<dbReference type="GO" id="GO:0006260">
    <property type="term" value="P:DNA replication"/>
    <property type="evidence" value="ECO:0007669"/>
    <property type="project" value="UniProtKB-KW"/>
</dbReference>
<dbReference type="PANTHER" id="PTHR47810">
    <property type="entry name" value="DNA LIGASE"/>
    <property type="match status" value="1"/>
</dbReference>
<dbReference type="Gene3D" id="3.30.1490.70">
    <property type="match status" value="1"/>
</dbReference>
<dbReference type="CDD" id="cd07896">
    <property type="entry name" value="Adenylation_kDNA_ligase_like"/>
    <property type="match status" value="1"/>
</dbReference>
<comment type="caution">
    <text evidence="8">The sequence shown here is derived from an EMBL/GenBank/DDBJ whole genome shotgun (WGS) entry which is preliminary data.</text>
</comment>
<organism evidence="8 9">
    <name type="scientific">Lampropedia puyangensis</name>
    <dbReference type="NCBI Taxonomy" id="1330072"/>
    <lineage>
        <taxon>Bacteria</taxon>
        <taxon>Pseudomonadati</taxon>
        <taxon>Pseudomonadota</taxon>
        <taxon>Betaproteobacteria</taxon>
        <taxon>Burkholderiales</taxon>
        <taxon>Comamonadaceae</taxon>
        <taxon>Lampropedia</taxon>
    </lineage>
</organism>
<dbReference type="SUPFAM" id="SSF50249">
    <property type="entry name" value="Nucleic acid-binding proteins"/>
    <property type="match status" value="1"/>
</dbReference>
<dbReference type="NCBIfam" id="NF006592">
    <property type="entry name" value="PRK09125.1"/>
    <property type="match status" value="1"/>
</dbReference>
<evidence type="ECO:0000259" key="7">
    <source>
        <dbReference type="PROSITE" id="PS50160"/>
    </source>
</evidence>
<sequence>MQCGPKHVDVLRCFLFCGWMIWAVSQSIDAYAKEVAPVAEEISPTLANAFHPGVALDQYWVSEKYDGIRAIWNGRQLISRQGLVIAAPAWFTAQWPSQPMDGELWAGRGRFEWVQSTVASASPQEMQWKKMRYMVFDMPLHPGLFTARQQALQELVNTINQPWVQWAPQWQVDSHQQLHAQLRRMTAQGAEGLMLRRANAPYRGGRSDDLIKLKTTEDAEAVVVGYVPGKGKYEGMTGALVVAMPSGQTFRIGSGLSDVLRAQPPAIGSVISYKHNGWHASGLPRFARFWRVREGASDVAKAP</sequence>
<dbReference type="GO" id="GO:0003910">
    <property type="term" value="F:DNA ligase (ATP) activity"/>
    <property type="evidence" value="ECO:0007669"/>
    <property type="project" value="UniProtKB-EC"/>
</dbReference>
<keyword evidence="9" id="KW-1185">Reference proteome</keyword>
<dbReference type="PROSITE" id="PS50160">
    <property type="entry name" value="DNA_LIGASE_A3"/>
    <property type="match status" value="1"/>
</dbReference>
<proteinExistence type="predicted"/>
<evidence type="ECO:0000313" key="8">
    <source>
        <dbReference type="EMBL" id="THU02810.1"/>
    </source>
</evidence>
<gene>
    <name evidence="8" type="ORF">E9531_06835</name>
</gene>
<keyword evidence="5" id="KW-0234">DNA repair</keyword>
<reference evidence="8 9" key="1">
    <citation type="journal article" date="2015" name="Antonie Van Leeuwenhoek">
        <title>Lampropedia puyangensis sp. nov., isolated from symptomatic bark of Populus ? euramericana canker and emended description of Lampropedia hyalina (Ehrenberg 1832) Lee et al. 2004.</title>
        <authorList>
            <person name="Li Y."/>
            <person name="Wang T."/>
            <person name="Piao C.G."/>
            <person name="Wang L.F."/>
            <person name="Tian G.Z."/>
            <person name="Zhu T.H."/>
            <person name="Guo M.W."/>
        </authorList>
    </citation>
    <scope>NUCLEOTIDE SEQUENCE [LARGE SCALE GENOMIC DNA]</scope>
    <source>
        <strain evidence="8 9">2-bin</strain>
    </source>
</reference>
<evidence type="ECO:0000313" key="9">
    <source>
        <dbReference type="Proteomes" id="UP000308917"/>
    </source>
</evidence>
<dbReference type="InterPro" id="IPR029319">
    <property type="entry name" value="DNA_ligase_OB"/>
</dbReference>
<keyword evidence="4" id="KW-0227">DNA damage</keyword>
<comment type="cofactor">
    <cofactor evidence="1">
        <name>a divalent metal cation</name>
        <dbReference type="ChEBI" id="CHEBI:60240"/>
    </cofactor>
</comment>
<protein>
    <submittedName>
        <fullName evidence="8">DNA ligase</fullName>
    </submittedName>
</protein>
<evidence type="ECO:0000256" key="5">
    <source>
        <dbReference type="ARBA" id="ARBA00023204"/>
    </source>
</evidence>
<dbReference type="AlphaFoldDB" id="A0A4S8F5W3"/>
<dbReference type="SUPFAM" id="SSF56091">
    <property type="entry name" value="DNA ligase/mRNA capping enzyme, catalytic domain"/>
    <property type="match status" value="1"/>
</dbReference>
<evidence type="ECO:0000256" key="3">
    <source>
        <dbReference type="ARBA" id="ARBA00022705"/>
    </source>
</evidence>
<dbReference type="Pfam" id="PF01068">
    <property type="entry name" value="DNA_ligase_A_M"/>
    <property type="match status" value="1"/>
</dbReference>
<dbReference type="InterPro" id="IPR012340">
    <property type="entry name" value="NA-bd_OB-fold"/>
</dbReference>
<dbReference type="InterPro" id="IPR012310">
    <property type="entry name" value="DNA_ligase_ATP-dep_cent"/>
</dbReference>
<evidence type="ECO:0000256" key="2">
    <source>
        <dbReference type="ARBA" id="ARBA00022598"/>
    </source>
</evidence>
<dbReference type="OrthoDB" id="9782700at2"/>
<dbReference type="GO" id="GO:0006310">
    <property type="term" value="P:DNA recombination"/>
    <property type="evidence" value="ECO:0007669"/>
    <property type="project" value="InterPro"/>
</dbReference>
<name>A0A4S8F5W3_9BURK</name>
<dbReference type="InterPro" id="IPR050326">
    <property type="entry name" value="NAD_dep_DNA_ligaseB"/>
</dbReference>
<dbReference type="GO" id="GO:0006281">
    <property type="term" value="P:DNA repair"/>
    <property type="evidence" value="ECO:0007669"/>
    <property type="project" value="UniProtKB-KW"/>
</dbReference>
<dbReference type="Pfam" id="PF14743">
    <property type="entry name" value="DNA_ligase_OB_2"/>
    <property type="match status" value="1"/>
</dbReference>
<keyword evidence="2 8" id="KW-0436">Ligase</keyword>
<evidence type="ECO:0000256" key="4">
    <source>
        <dbReference type="ARBA" id="ARBA00022763"/>
    </source>
</evidence>
<feature type="domain" description="ATP-dependent DNA ligase family profile" evidence="7">
    <location>
        <begin position="148"/>
        <end position="246"/>
    </location>
</feature>
<accession>A0A4S8F5W3</accession>
<evidence type="ECO:0000256" key="1">
    <source>
        <dbReference type="ARBA" id="ARBA00001968"/>
    </source>
</evidence>
<dbReference type="GO" id="GO:0005524">
    <property type="term" value="F:ATP binding"/>
    <property type="evidence" value="ECO:0007669"/>
    <property type="project" value="InterPro"/>
</dbReference>
<comment type="catalytic activity">
    <reaction evidence="6">
        <text>ATP + (deoxyribonucleotide)n-3'-hydroxyl + 5'-phospho-(deoxyribonucleotide)m = (deoxyribonucleotide)n+m + AMP + diphosphate.</text>
        <dbReference type="EC" id="6.5.1.1"/>
    </reaction>
</comment>
<keyword evidence="3" id="KW-0235">DNA replication</keyword>
<dbReference type="Gene3D" id="3.30.470.30">
    <property type="entry name" value="DNA ligase/mRNA capping enzyme"/>
    <property type="match status" value="1"/>
</dbReference>
<evidence type="ECO:0000256" key="6">
    <source>
        <dbReference type="ARBA" id="ARBA00034003"/>
    </source>
</evidence>
<dbReference type="Gene3D" id="2.40.50.140">
    <property type="entry name" value="Nucleic acid-binding proteins"/>
    <property type="match status" value="1"/>
</dbReference>
<dbReference type="PANTHER" id="PTHR47810:SF1">
    <property type="entry name" value="DNA LIGASE B"/>
    <property type="match status" value="1"/>
</dbReference>